<dbReference type="AlphaFoldDB" id="A0A0A1TAL1"/>
<dbReference type="Proteomes" id="UP000039046">
    <property type="component" value="Unassembled WGS sequence"/>
</dbReference>
<feature type="domain" description="DUF4604" evidence="2">
    <location>
        <begin position="45"/>
        <end position="203"/>
    </location>
</feature>
<feature type="compositionally biased region" description="Basic and acidic residues" evidence="1">
    <location>
        <begin position="164"/>
        <end position="183"/>
    </location>
</feature>
<dbReference type="InterPro" id="IPR027911">
    <property type="entry name" value="DUF4604"/>
</dbReference>
<feature type="compositionally biased region" description="Acidic residues" evidence="1">
    <location>
        <begin position="88"/>
        <end position="101"/>
    </location>
</feature>
<evidence type="ECO:0000259" key="2">
    <source>
        <dbReference type="Pfam" id="PF15377"/>
    </source>
</evidence>
<evidence type="ECO:0000313" key="3">
    <source>
        <dbReference type="EMBL" id="CEJ91804.1"/>
    </source>
</evidence>
<feature type="compositionally biased region" description="Basic and acidic residues" evidence="1">
    <location>
        <begin position="108"/>
        <end position="123"/>
    </location>
</feature>
<dbReference type="Pfam" id="PF15377">
    <property type="entry name" value="DUF4604"/>
    <property type="match status" value="1"/>
</dbReference>
<keyword evidence="4" id="KW-1185">Reference proteome</keyword>
<accession>A0A0A1TAL1</accession>
<dbReference type="OrthoDB" id="5388322at2759"/>
<name>A0A0A1TAL1_9HYPO</name>
<protein>
    <recommendedName>
        <fullName evidence="2">DUF4604 domain-containing protein</fullName>
    </recommendedName>
</protein>
<sequence length="204" mass="22013">MPLHIQPLSTAQALFTFGGTRNTLHHHSCTGAAYSTTMAQKFNSKNLTYDSAPPPFLAALKAQAAGTQGPDPILSSHRRPTKKRSGTEEAEDAPLVVDEDGNAIAVKVSKDGTVEETESKTGNEEQEASQEDAKDSKKDEDSKISFGARKRKVGKVIGDAGSIEEDKTSTKETKENNNKKDDAVATGKKPKKKVKKIKLSFDEV</sequence>
<feature type="region of interest" description="Disordered" evidence="1">
    <location>
        <begin position="62"/>
        <end position="192"/>
    </location>
</feature>
<gene>
    <name evidence="3" type="ORF">VHEMI07495</name>
</gene>
<dbReference type="EMBL" id="CDHN01000004">
    <property type="protein sequence ID" value="CEJ91804.1"/>
    <property type="molecule type" value="Genomic_DNA"/>
</dbReference>
<organism evidence="3 4">
    <name type="scientific">[Torrubiella] hemipterigena</name>
    <dbReference type="NCBI Taxonomy" id="1531966"/>
    <lineage>
        <taxon>Eukaryota</taxon>
        <taxon>Fungi</taxon>
        <taxon>Dikarya</taxon>
        <taxon>Ascomycota</taxon>
        <taxon>Pezizomycotina</taxon>
        <taxon>Sordariomycetes</taxon>
        <taxon>Hypocreomycetidae</taxon>
        <taxon>Hypocreales</taxon>
        <taxon>Clavicipitaceae</taxon>
        <taxon>Clavicipitaceae incertae sedis</taxon>
        <taxon>'Torrubiella' clade</taxon>
    </lineage>
</organism>
<reference evidence="3 4" key="1">
    <citation type="journal article" date="2015" name="Genome Announc.">
        <title>Draft Genome Sequence and Gene Annotation of the Entomopathogenic Fungus Verticillium hemipterigenum.</title>
        <authorList>
            <person name="Horn F."/>
            <person name="Habel A."/>
            <person name="Scharf D.H."/>
            <person name="Dworschak J."/>
            <person name="Brakhage A.A."/>
            <person name="Guthke R."/>
            <person name="Hertweck C."/>
            <person name="Linde J."/>
        </authorList>
    </citation>
    <scope>NUCLEOTIDE SEQUENCE [LARGE SCALE GENOMIC DNA]</scope>
</reference>
<evidence type="ECO:0000256" key="1">
    <source>
        <dbReference type="SAM" id="MobiDB-lite"/>
    </source>
</evidence>
<dbReference type="HOGENOM" id="CLU_096170_0_0_1"/>
<feature type="compositionally biased region" description="Basic and acidic residues" evidence="1">
    <location>
        <begin position="131"/>
        <end position="143"/>
    </location>
</feature>
<proteinExistence type="predicted"/>
<evidence type="ECO:0000313" key="4">
    <source>
        <dbReference type="Proteomes" id="UP000039046"/>
    </source>
</evidence>